<comment type="caution">
    <text evidence="2">The sequence shown here is derived from an EMBL/GenBank/DDBJ whole genome shotgun (WGS) entry which is preliminary data.</text>
</comment>
<feature type="non-terminal residue" evidence="2">
    <location>
        <position position="1"/>
    </location>
</feature>
<feature type="domain" description="Prolyl 4-hydroxylase alpha subunit Fe(2+) 2OG dioxygenase" evidence="1">
    <location>
        <begin position="1"/>
        <end position="62"/>
    </location>
</feature>
<evidence type="ECO:0000259" key="1">
    <source>
        <dbReference type="Pfam" id="PF13640"/>
    </source>
</evidence>
<protein>
    <submittedName>
        <fullName evidence="2">Dioxygenase</fullName>
    </submittedName>
</protein>
<dbReference type="Pfam" id="PF13640">
    <property type="entry name" value="2OG-FeII_Oxy_3"/>
    <property type="match status" value="1"/>
</dbReference>
<dbReference type="GO" id="GO:0051213">
    <property type="term" value="F:dioxygenase activity"/>
    <property type="evidence" value="ECO:0007669"/>
    <property type="project" value="UniProtKB-KW"/>
</dbReference>
<organism evidence="2">
    <name type="scientific">mine drainage metagenome</name>
    <dbReference type="NCBI Taxonomy" id="410659"/>
    <lineage>
        <taxon>unclassified sequences</taxon>
        <taxon>metagenomes</taxon>
        <taxon>ecological metagenomes</taxon>
    </lineage>
</organism>
<reference evidence="2" key="2">
    <citation type="journal article" date="2014" name="ISME J.">
        <title>Microbial stratification in low pH oxic and suboxic macroscopic growths along an acid mine drainage.</title>
        <authorList>
            <person name="Mendez-Garcia C."/>
            <person name="Mesa V."/>
            <person name="Sprenger R.R."/>
            <person name="Richter M."/>
            <person name="Diez M.S."/>
            <person name="Solano J."/>
            <person name="Bargiela R."/>
            <person name="Golyshina O.V."/>
            <person name="Manteca A."/>
            <person name="Ramos J.L."/>
            <person name="Gallego J.R."/>
            <person name="Llorente I."/>
            <person name="Martins Dos Santos V.A."/>
            <person name="Jensen O.N."/>
            <person name="Pelaez A.I."/>
            <person name="Sanchez J."/>
            <person name="Ferrer M."/>
        </authorList>
    </citation>
    <scope>NUCLEOTIDE SEQUENCE</scope>
</reference>
<dbReference type="EMBL" id="AUZZ01011358">
    <property type="protein sequence ID" value="EQD26512.1"/>
    <property type="molecule type" value="Genomic_DNA"/>
</dbReference>
<proteinExistence type="predicted"/>
<sequence length="73" mass="8556">RYLVFLWYLNDVEDGGETEFCDLGLRVQARAGRLLMFPPYWMYQHAGLPPLSNDKYILSTYLLFQPSTVPLVR</sequence>
<dbReference type="AlphaFoldDB" id="T0Y3L1"/>
<gene>
    <name evidence="2" type="ORF">B2A_15606</name>
</gene>
<accession>T0Y3L1</accession>
<keyword evidence="2" id="KW-0560">Oxidoreductase</keyword>
<name>T0Y3L1_9ZZZZ</name>
<dbReference type="Gene3D" id="2.60.120.620">
    <property type="entry name" value="q2cbj1_9rhob like domain"/>
    <property type="match status" value="1"/>
</dbReference>
<evidence type="ECO:0000313" key="2">
    <source>
        <dbReference type="EMBL" id="EQD26512.1"/>
    </source>
</evidence>
<keyword evidence="2" id="KW-0223">Dioxygenase</keyword>
<dbReference type="InterPro" id="IPR044862">
    <property type="entry name" value="Pro_4_hyd_alph_FE2OG_OXY"/>
</dbReference>
<reference evidence="2" key="1">
    <citation type="submission" date="2013-08" db="EMBL/GenBank/DDBJ databases">
        <authorList>
            <person name="Mendez C."/>
            <person name="Richter M."/>
            <person name="Ferrer M."/>
            <person name="Sanchez J."/>
        </authorList>
    </citation>
    <scope>NUCLEOTIDE SEQUENCE</scope>
</reference>